<sequence length="175" mass="18955">MPRMTALTRWTVAAEPAGSPEARALWAVYYTEVSDRWFRLHHGSDTPPDELARGIAADDGPEQLVPPRGLLLVARLAGEAAGMAGLARLEPGTAEVRRVFVRPAARGTGGGSALMAAVDTAATALGAARLVLDTRHDLVESHRVYERHGFTRTEAYREGPYAERWYAKRLPPGEG</sequence>
<keyword evidence="1" id="KW-0808">Transferase</keyword>
<dbReference type="Pfam" id="PF00583">
    <property type="entry name" value="Acetyltransf_1"/>
    <property type="match status" value="1"/>
</dbReference>
<dbReference type="Proteomes" id="UP000515764">
    <property type="component" value="Chromosome"/>
</dbReference>
<dbReference type="InterPro" id="IPR016181">
    <property type="entry name" value="Acyl_CoA_acyltransferase"/>
</dbReference>
<dbReference type="PANTHER" id="PTHR43877">
    <property type="entry name" value="AMINOALKYLPHOSPHONATE N-ACETYLTRANSFERASE-RELATED-RELATED"/>
    <property type="match status" value="1"/>
</dbReference>
<evidence type="ECO:0000313" key="4">
    <source>
        <dbReference type="EMBL" id="QNE80944.1"/>
    </source>
</evidence>
<evidence type="ECO:0000256" key="1">
    <source>
        <dbReference type="ARBA" id="ARBA00022679"/>
    </source>
</evidence>
<organism evidence="4 5">
    <name type="scientific">Streptomyces rutgersensis</name>
    <dbReference type="NCBI Taxonomy" id="53451"/>
    <lineage>
        <taxon>Bacteria</taxon>
        <taxon>Bacillati</taxon>
        <taxon>Actinomycetota</taxon>
        <taxon>Actinomycetes</taxon>
        <taxon>Kitasatosporales</taxon>
        <taxon>Streptomycetaceae</taxon>
        <taxon>Streptomyces</taxon>
        <taxon>Streptomyces diastaticus group</taxon>
    </lineage>
</organism>
<dbReference type="EMBL" id="CP045704">
    <property type="protein sequence ID" value="QNE80944.1"/>
    <property type="molecule type" value="Genomic_DNA"/>
</dbReference>
<keyword evidence="5" id="KW-1185">Reference proteome</keyword>
<dbReference type="Gene3D" id="3.40.630.30">
    <property type="match status" value="1"/>
</dbReference>
<reference evidence="5" key="1">
    <citation type="submission" date="2019-10" db="EMBL/GenBank/DDBJ databases">
        <title>Antimicrobial potential of Antarctic Bacteria.</title>
        <authorList>
            <person name="Benaud N."/>
            <person name="Edwards R.J."/>
            <person name="Ferrari B.C."/>
        </authorList>
    </citation>
    <scope>NUCLEOTIDE SEQUENCE [LARGE SCALE GENOMIC DNA]</scope>
    <source>
        <strain evidence="5">NBH77</strain>
    </source>
</reference>
<gene>
    <name evidence="4" type="ORF">F0345_07290</name>
</gene>
<evidence type="ECO:0000313" key="5">
    <source>
        <dbReference type="Proteomes" id="UP000515764"/>
    </source>
</evidence>
<dbReference type="RefSeq" id="WP_100452895.1">
    <property type="nucleotide sequence ID" value="NZ_BLLM01000001.1"/>
</dbReference>
<evidence type="ECO:0000259" key="3">
    <source>
        <dbReference type="PROSITE" id="PS51186"/>
    </source>
</evidence>
<dbReference type="CDD" id="cd04301">
    <property type="entry name" value="NAT_SF"/>
    <property type="match status" value="1"/>
</dbReference>
<accession>A0ABX6RKV2</accession>
<dbReference type="PROSITE" id="PS51186">
    <property type="entry name" value="GNAT"/>
    <property type="match status" value="1"/>
</dbReference>
<dbReference type="InterPro" id="IPR000182">
    <property type="entry name" value="GNAT_dom"/>
</dbReference>
<dbReference type="SUPFAM" id="SSF55729">
    <property type="entry name" value="Acyl-CoA N-acyltransferases (Nat)"/>
    <property type="match status" value="1"/>
</dbReference>
<dbReference type="InterPro" id="IPR050832">
    <property type="entry name" value="Bact_Acetyltransf"/>
</dbReference>
<feature type="domain" description="N-acetyltransferase" evidence="3">
    <location>
        <begin position="20"/>
        <end position="171"/>
    </location>
</feature>
<dbReference type="PANTHER" id="PTHR43877:SF2">
    <property type="entry name" value="AMINOALKYLPHOSPHONATE N-ACETYLTRANSFERASE-RELATED"/>
    <property type="match status" value="1"/>
</dbReference>
<name>A0ABX6RKV2_9ACTN</name>
<protein>
    <submittedName>
        <fullName evidence="4">GNAT family N-acetyltransferase</fullName>
    </submittedName>
</protein>
<evidence type="ECO:0000256" key="2">
    <source>
        <dbReference type="ARBA" id="ARBA00023315"/>
    </source>
</evidence>
<proteinExistence type="predicted"/>
<keyword evidence="2" id="KW-0012">Acyltransferase</keyword>